<geneLocation type="plasmid" evidence="2">
    <name>4</name>
</geneLocation>
<keyword evidence="1" id="KW-1133">Transmembrane helix</keyword>
<gene>
    <name evidence="2" type="ORF">ERS450000_06154</name>
</gene>
<evidence type="ECO:0000256" key="1">
    <source>
        <dbReference type="SAM" id="Phobius"/>
    </source>
</evidence>
<sequence>MTGRTPRADFLFTLAAVGLPWLAVLLVMTTKHGLRPDPVGLALAVAALAASVAVGYAALRWHGRSAELSRPQPGPR</sequence>
<dbReference type="AlphaFoldDB" id="A0A0H5PA85"/>
<dbReference type="EMBL" id="LN868941">
    <property type="protein sequence ID" value="CRY84612.1"/>
    <property type="molecule type" value="Genomic_DNA"/>
</dbReference>
<organism evidence="2 3">
    <name type="scientific">Nocardia farcinica</name>
    <dbReference type="NCBI Taxonomy" id="37329"/>
    <lineage>
        <taxon>Bacteria</taxon>
        <taxon>Bacillati</taxon>
        <taxon>Actinomycetota</taxon>
        <taxon>Actinomycetes</taxon>
        <taxon>Mycobacteriales</taxon>
        <taxon>Nocardiaceae</taxon>
        <taxon>Nocardia</taxon>
    </lineage>
</organism>
<name>A0A0H5PA85_NOCFR</name>
<dbReference type="Proteomes" id="UP000057820">
    <property type="component" value="Plasmid 4"/>
</dbReference>
<accession>A0A0H5PA85</accession>
<keyword evidence="2" id="KW-0614">Plasmid</keyword>
<proteinExistence type="predicted"/>
<evidence type="ECO:0000313" key="2">
    <source>
        <dbReference type="EMBL" id="CRY84612.1"/>
    </source>
</evidence>
<keyword evidence="1" id="KW-0812">Transmembrane</keyword>
<reference evidence="3" key="1">
    <citation type="submission" date="2015-03" db="EMBL/GenBank/DDBJ databases">
        <authorList>
            <consortium name="Pathogen Informatics"/>
        </authorList>
    </citation>
    <scope>NUCLEOTIDE SEQUENCE [LARGE SCALE GENOMIC DNA]</scope>
    <source>
        <strain evidence="3">NCTC11134</strain>
        <plasmid evidence="3">4</plasmid>
    </source>
</reference>
<feature type="transmembrane region" description="Helical" evidence="1">
    <location>
        <begin position="39"/>
        <end position="59"/>
    </location>
</feature>
<evidence type="ECO:0000313" key="3">
    <source>
        <dbReference type="Proteomes" id="UP000057820"/>
    </source>
</evidence>
<protein>
    <submittedName>
        <fullName evidence="2">Uncharacterized protein</fullName>
    </submittedName>
</protein>
<keyword evidence="1" id="KW-0472">Membrane</keyword>
<dbReference type="KEGG" id="nfr:ERS450000_06154"/>